<organism evidence="2 3">
    <name type="scientific">Favolaschia claudopus</name>
    <dbReference type="NCBI Taxonomy" id="2862362"/>
    <lineage>
        <taxon>Eukaryota</taxon>
        <taxon>Fungi</taxon>
        <taxon>Dikarya</taxon>
        <taxon>Basidiomycota</taxon>
        <taxon>Agaricomycotina</taxon>
        <taxon>Agaricomycetes</taxon>
        <taxon>Agaricomycetidae</taxon>
        <taxon>Agaricales</taxon>
        <taxon>Marasmiineae</taxon>
        <taxon>Mycenaceae</taxon>
        <taxon>Favolaschia</taxon>
    </lineage>
</organism>
<comment type="caution">
    <text evidence="2">The sequence shown here is derived from an EMBL/GenBank/DDBJ whole genome shotgun (WGS) entry which is preliminary data.</text>
</comment>
<reference evidence="2 3" key="1">
    <citation type="journal article" date="2024" name="J Genomics">
        <title>Draft genome sequencing and assembly of Favolaschia claudopus CIRM-BRFM 2984 isolated from oak limbs.</title>
        <authorList>
            <person name="Navarro D."/>
            <person name="Drula E."/>
            <person name="Chaduli D."/>
            <person name="Cazenave R."/>
            <person name="Ahrendt S."/>
            <person name="Wang J."/>
            <person name="Lipzen A."/>
            <person name="Daum C."/>
            <person name="Barry K."/>
            <person name="Grigoriev I.V."/>
            <person name="Favel A."/>
            <person name="Rosso M.N."/>
            <person name="Martin F."/>
        </authorList>
    </citation>
    <scope>NUCLEOTIDE SEQUENCE [LARGE SCALE GENOMIC DNA]</scope>
    <source>
        <strain evidence="2 3">CIRM-BRFM 2984</strain>
    </source>
</reference>
<accession>A0AAW0A9P4</accession>
<feature type="region of interest" description="Disordered" evidence="1">
    <location>
        <begin position="223"/>
        <end position="289"/>
    </location>
</feature>
<evidence type="ECO:0000313" key="3">
    <source>
        <dbReference type="Proteomes" id="UP001362999"/>
    </source>
</evidence>
<feature type="compositionally biased region" description="Basic and acidic residues" evidence="1">
    <location>
        <begin position="242"/>
        <end position="255"/>
    </location>
</feature>
<feature type="compositionally biased region" description="Polar residues" evidence="1">
    <location>
        <begin position="731"/>
        <end position="742"/>
    </location>
</feature>
<feature type="compositionally biased region" description="Basic and acidic residues" evidence="1">
    <location>
        <begin position="274"/>
        <end position="285"/>
    </location>
</feature>
<feature type="region of interest" description="Disordered" evidence="1">
    <location>
        <begin position="627"/>
        <end position="787"/>
    </location>
</feature>
<feature type="compositionally biased region" description="Low complexity" evidence="1">
    <location>
        <begin position="743"/>
        <end position="772"/>
    </location>
</feature>
<feature type="compositionally biased region" description="Low complexity" evidence="1">
    <location>
        <begin position="627"/>
        <end position="640"/>
    </location>
</feature>
<feature type="region of interest" description="Disordered" evidence="1">
    <location>
        <begin position="303"/>
        <end position="323"/>
    </location>
</feature>
<sequence length="881" mass="96965">MISSAVRENFFYPRHWSHWNYHPGHLDRPRLHDSAVAQTEADISNPVPRNKRKKPEDPFERLVKLKIKEFTFCGVVIPQTKDVNRARFPVPPPNMPLRRLVRYDEVGYVKDIVLTVADTPAEVRMKILLVFSHIQALAEFGFRLLVTHRPWTTDSNGNTVPKPGVSRTLRTLHKELDFAAVKTAATDSNVRGAGSRFRKIVFLAVNPAGPNLPLRGITYDSGDDLDHDLPTDYSSGTSDASDSDKTMDDVDGKSADDDEPEQSKPSHGKGKAPQMDKKGKGKAVDEPSNTFFDEDVAAGFEYGSDVERPSTPPVSEPQNDNNPVVPPAQLKMMRLLKNMEAPEPKRSQRPSWWAEAQHGIGCFVLGNVSAAACAALLVQFLAMPDKSVFAPQQVVAFIASNICQPFMMLTNLGGRLIGSTDVRASDEFEAEFDSSFAIGPGGLHGLAPHIMSAYLALPVALKSGADAATVQTVYSDLVDLSSAMFHLLQHMRFRHHRSLWDPRGGCRELATILHAKDGDFPLASEDDFNRLNLKLLITALDKPTPNVAEITFLLIDALGDASNPREMTADRIIKGGEFGMGRFYSLVAVRVLDHLDTSHPEYPAILTTIHQACSGIARKIRNYFKSGGSSAGSSLPSGSSARPNTRSRSKRTTGRFDEEPEVLTNTDSLESGWEHDCRASEPDIFVRRQRPRSAKRPPPANRSPSPPIEISSDSSSDSDDNDFKKAWARPKSNQPSESTKNEGPSNAGASTSNATSNAPPSSSNAGPAPTNAGSSAYSTSLPSQTRAQPAWIDRDALEADDVEDATGLLGRITTRYWQGVMREILQRFPHPDPSRRLTMDTLLAPGMTRTRQFHRLALVYHPDRNHRKLDDPRIVPKGSRF</sequence>
<keyword evidence="3" id="KW-1185">Reference proteome</keyword>
<evidence type="ECO:0008006" key="4">
    <source>
        <dbReference type="Google" id="ProtNLM"/>
    </source>
</evidence>
<gene>
    <name evidence="2" type="ORF">R3P38DRAFT_3283202</name>
</gene>
<feature type="compositionally biased region" description="Pro residues" evidence="1">
    <location>
        <begin position="696"/>
        <end position="707"/>
    </location>
</feature>
<feature type="compositionally biased region" description="Polar residues" evidence="1">
    <location>
        <begin position="773"/>
        <end position="787"/>
    </location>
</feature>
<evidence type="ECO:0000313" key="2">
    <source>
        <dbReference type="EMBL" id="KAK7005491.1"/>
    </source>
</evidence>
<evidence type="ECO:0000256" key="1">
    <source>
        <dbReference type="SAM" id="MobiDB-lite"/>
    </source>
</evidence>
<dbReference type="EMBL" id="JAWWNJ010000078">
    <property type="protein sequence ID" value="KAK7005491.1"/>
    <property type="molecule type" value="Genomic_DNA"/>
</dbReference>
<protein>
    <recommendedName>
        <fullName evidence="4">J domain-containing protein</fullName>
    </recommendedName>
</protein>
<dbReference type="AlphaFoldDB" id="A0AAW0A9P4"/>
<feature type="compositionally biased region" description="Basic and acidic residues" evidence="1">
    <location>
        <begin position="672"/>
        <end position="686"/>
    </location>
</feature>
<proteinExistence type="predicted"/>
<dbReference type="Proteomes" id="UP001362999">
    <property type="component" value="Unassembled WGS sequence"/>
</dbReference>
<name>A0AAW0A9P4_9AGAR</name>